<feature type="transmembrane region" description="Helical" evidence="6">
    <location>
        <begin position="59"/>
        <end position="88"/>
    </location>
</feature>
<name>A0A1B0BDE6_9MUSC</name>
<dbReference type="GO" id="GO:0005886">
    <property type="term" value="C:plasma membrane"/>
    <property type="evidence" value="ECO:0007669"/>
    <property type="project" value="TreeGrafter"/>
</dbReference>
<dbReference type="InterPro" id="IPR058533">
    <property type="entry name" value="Cation_efflux_TM"/>
</dbReference>
<reference evidence="8" key="2">
    <citation type="submission" date="2020-05" db="UniProtKB">
        <authorList>
            <consortium name="EnsemblMetazoa"/>
        </authorList>
    </citation>
    <scope>IDENTIFICATION</scope>
    <source>
        <strain evidence="8">IAEA</strain>
    </source>
</reference>
<keyword evidence="9" id="KW-1185">Reference proteome</keyword>
<dbReference type="InterPro" id="IPR050681">
    <property type="entry name" value="CDF/SLC30A"/>
</dbReference>
<evidence type="ECO:0000256" key="4">
    <source>
        <dbReference type="ARBA" id="ARBA00022989"/>
    </source>
</evidence>
<dbReference type="Proteomes" id="UP000092460">
    <property type="component" value="Unassembled WGS sequence"/>
</dbReference>
<comment type="subcellular location">
    <subcellularLocation>
        <location evidence="1">Membrane</location>
        <topology evidence="1">Multi-pass membrane protein</topology>
    </subcellularLocation>
</comment>
<dbReference type="STRING" id="67801.A0A1B0BDE6"/>
<accession>A0A1B0BDE6</accession>
<keyword evidence="3" id="KW-0406">Ion transport</keyword>
<dbReference type="AlphaFoldDB" id="A0A1B0BDE6"/>
<keyword evidence="2 6" id="KW-0812">Transmembrane</keyword>
<protein>
    <recommendedName>
        <fullName evidence="7">Cation efflux protein transmembrane domain-containing protein</fullName>
    </recommendedName>
</protein>
<dbReference type="EMBL" id="JXJN01012444">
    <property type="status" value="NOT_ANNOTATED_CDS"/>
    <property type="molecule type" value="Genomic_DNA"/>
</dbReference>
<dbReference type="SUPFAM" id="SSF161111">
    <property type="entry name" value="Cation efflux protein transmembrane domain-like"/>
    <property type="match status" value="1"/>
</dbReference>
<dbReference type="Pfam" id="PF01545">
    <property type="entry name" value="Cation_efflux"/>
    <property type="match status" value="1"/>
</dbReference>
<dbReference type="PANTHER" id="PTHR11562:SF17">
    <property type="entry name" value="RE54080P-RELATED"/>
    <property type="match status" value="1"/>
</dbReference>
<evidence type="ECO:0000256" key="2">
    <source>
        <dbReference type="ARBA" id="ARBA00022692"/>
    </source>
</evidence>
<dbReference type="Gene3D" id="1.20.1510.10">
    <property type="entry name" value="Cation efflux protein transmembrane domain"/>
    <property type="match status" value="1"/>
</dbReference>
<evidence type="ECO:0000313" key="9">
    <source>
        <dbReference type="Proteomes" id="UP000092460"/>
    </source>
</evidence>
<evidence type="ECO:0000259" key="7">
    <source>
        <dbReference type="Pfam" id="PF01545"/>
    </source>
</evidence>
<evidence type="ECO:0000256" key="3">
    <source>
        <dbReference type="ARBA" id="ARBA00022906"/>
    </source>
</evidence>
<evidence type="ECO:0000256" key="1">
    <source>
        <dbReference type="ARBA" id="ARBA00004141"/>
    </source>
</evidence>
<organism evidence="8 9">
    <name type="scientific">Glossina palpalis gambiensis</name>
    <dbReference type="NCBI Taxonomy" id="67801"/>
    <lineage>
        <taxon>Eukaryota</taxon>
        <taxon>Metazoa</taxon>
        <taxon>Ecdysozoa</taxon>
        <taxon>Arthropoda</taxon>
        <taxon>Hexapoda</taxon>
        <taxon>Insecta</taxon>
        <taxon>Pterygota</taxon>
        <taxon>Neoptera</taxon>
        <taxon>Endopterygota</taxon>
        <taxon>Diptera</taxon>
        <taxon>Brachycera</taxon>
        <taxon>Muscomorpha</taxon>
        <taxon>Hippoboscoidea</taxon>
        <taxon>Glossinidae</taxon>
        <taxon>Glossina</taxon>
    </lineage>
</organism>
<evidence type="ECO:0000313" key="8">
    <source>
        <dbReference type="EnsemblMetazoa" id="GPPI026507-PA"/>
    </source>
</evidence>
<feature type="domain" description="Cation efflux protein transmembrane" evidence="7">
    <location>
        <begin position="14"/>
        <end position="77"/>
    </location>
</feature>
<proteinExistence type="predicted"/>
<keyword evidence="5 6" id="KW-0472">Membrane</keyword>
<evidence type="ECO:0000256" key="6">
    <source>
        <dbReference type="SAM" id="Phobius"/>
    </source>
</evidence>
<keyword evidence="3" id="KW-0862">Zinc</keyword>
<reference evidence="9" key="1">
    <citation type="submission" date="2015-01" db="EMBL/GenBank/DDBJ databases">
        <authorList>
            <person name="Aksoy S."/>
            <person name="Warren W."/>
            <person name="Wilson R.K."/>
        </authorList>
    </citation>
    <scope>NUCLEOTIDE SEQUENCE [LARGE SCALE GENOMIC DNA]</scope>
    <source>
        <strain evidence="9">IAEA</strain>
    </source>
</reference>
<dbReference type="GO" id="GO:0010043">
    <property type="term" value="P:response to zinc ion"/>
    <property type="evidence" value="ECO:0007669"/>
    <property type="project" value="TreeGrafter"/>
</dbReference>
<feature type="transmembrane region" description="Helical" evidence="6">
    <location>
        <begin position="20"/>
        <end position="47"/>
    </location>
</feature>
<dbReference type="InterPro" id="IPR027469">
    <property type="entry name" value="Cation_efflux_TMD_sf"/>
</dbReference>
<dbReference type="EnsemblMetazoa" id="GPPI026507-RA">
    <property type="protein sequence ID" value="GPPI026507-PA"/>
    <property type="gene ID" value="GPPI026507"/>
</dbReference>
<dbReference type="VEuPathDB" id="VectorBase:GPPI026507"/>
<keyword evidence="3" id="KW-0864">Zinc transport</keyword>
<keyword evidence="3" id="KW-0813">Transport</keyword>
<dbReference type="PANTHER" id="PTHR11562">
    <property type="entry name" value="CATION EFFLUX PROTEIN/ ZINC TRANSPORTER"/>
    <property type="match status" value="1"/>
</dbReference>
<dbReference type="GO" id="GO:0005385">
    <property type="term" value="F:zinc ion transmembrane transporter activity"/>
    <property type="evidence" value="ECO:0007669"/>
    <property type="project" value="TreeGrafter"/>
</dbReference>
<sequence length="105" mass="11795">KFSKIKYFSSFSPNSFSFGWYRAEVIGALVSVIMIWVITAILVWLAIERCVTQDFEVNAAIMLITSGIAIVVNLIMLGSLLICFQALLHWFTNFMLHDMIGSNGV</sequence>
<evidence type="ECO:0000256" key="5">
    <source>
        <dbReference type="ARBA" id="ARBA00023136"/>
    </source>
</evidence>
<keyword evidence="4 6" id="KW-1133">Transmembrane helix</keyword>